<keyword evidence="2" id="KW-1185">Reference proteome</keyword>
<gene>
    <name evidence="1" type="ORF">CEPIT_LOCUS13438</name>
</gene>
<proteinExistence type="predicted"/>
<evidence type="ECO:0000313" key="1">
    <source>
        <dbReference type="EMBL" id="CAH9095810.1"/>
    </source>
</evidence>
<feature type="non-terminal residue" evidence="1">
    <location>
        <position position="100"/>
    </location>
</feature>
<organism evidence="1 2">
    <name type="scientific">Cuscuta epithymum</name>
    <dbReference type="NCBI Taxonomy" id="186058"/>
    <lineage>
        <taxon>Eukaryota</taxon>
        <taxon>Viridiplantae</taxon>
        <taxon>Streptophyta</taxon>
        <taxon>Embryophyta</taxon>
        <taxon>Tracheophyta</taxon>
        <taxon>Spermatophyta</taxon>
        <taxon>Magnoliopsida</taxon>
        <taxon>eudicotyledons</taxon>
        <taxon>Gunneridae</taxon>
        <taxon>Pentapetalae</taxon>
        <taxon>asterids</taxon>
        <taxon>lamiids</taxon>
        <taxon>Solanales</taxon>
        <taxon>Convolvulaceae</taxon>
        <taxon>Cuscuteae</taxon>
        <taxon>Cuscuta</taxon>
        <taxon>Cuscuta subgen. Cuscuta</taxon>
    </lineage>
</organism>
<name>A0AAV0D8X8_9ASTE</name>
<dbReference type="Proteomes" id="UP001152523">
    <property type="component" value="Unassembled WGS sequence"/>
</dbReference>
<sequence>MKEIVECPDTEMEEKTKKLRQACFKANYKKRKLVIGGGGDINLQHPKPSAAASMSSASGVFNFSGGAQVDATAAADYYYEEDPEINSLLHCFSSSSSSST</sequence>
<evidence type="ECO:0000313" key="2">
    <source>
        <dbReference type="Proteomes" id="UP001152523"/>
    </source>
</evidence>
<reference evidence="1" key="1">
    <citation type="submission" date="2022-07" db="EMBL/GenBank/DDBJ databases">
        <authorList>
            <person name="Macas J."/>
            <person name="Novak P."/>
            <person name="Neumann P."/>
        </authorList>
    </citation>
    <scope>NUCLEOTIDE SEQUENCE</scope>
</reference>
<dbReference type="AlphaFoldDB" id="A0AAV0D8X8"/>
<accession>A0AAV0D8X8</accession>
<comment type="caution">
    <text evidence="1">The sequence shown here is derived from an EMBL/GenBank/DDBJ whole genome shotgun (WGS) entry which is preliminary data.</text>
</comment>
<protein>
    <submittedName>
        <fullName evidence="1">Uncharacterized protein</fullName>
    </submittedName>
</protein>
<dbReference type="EMBL" id="CAMAPF010000085">
    <property type="protein sequence ID" value="CAH9095810.1"/>
    <property type="molecule type" value="Genomic_DNA"/>
</dbReference>